<name>A0A9N8ELU7_9STRA</name>
<dbReference type="EMBL" id="CAICTM010001142">
    <property type="protein sequence ID" value="CAB9520895.1"/>
    <property type="molecule type" value="Genomic_DNA"/>
</dbReference>
<dbReference type="AlphaFoldDB" id="A0A9N8ELU7"/>
<dbReference type="PANTHER" id="PTHR24330">
    <property type="entry name" value="HOMEOBOX PROTEIN BARH-LIKE"/>
    <property type="match status" value="1"/>
</dbReference>
<feature type="compositionally biased region" description="Low complexity" evidence="2">
    <location>
        <begin position="625"/>
        <end position="637"/>
    </location>
</feature>
<feature type="region of interest" description="Disordered" evidence="2">
    <location>
        <begin position="526"/>
        <end position="665"/>
    </location>
</feature>
<keyword evidence="1" id="KW-0175">Coiled coil</keyword>
<feature type="region of interest" description="Disordered" evidence="2">
    <location>
        <begin position="158"/>
        <end position="181"/>
    </location>
</feature>
<feature type="coiled-coil region" evidence="1">
    <location>
        <begin position="116"/>
        <end position="150"/>
    </location>
</feature>
<organism evidence="3 4">
    <name type="scientific">Seminavis robusta</name>
    <dbReference type="NCBI Taxonomy" id="568900"/>
    <lineage>
        <taxon>Eukaryota</taxon>
        <taxon>Sar</taxon>
        <taxon>Stramenopiles</taxon>
        <taxon>Ochrophyta</taxon>
        <taxon>Bacillariophyta</taxon>
        <taxon>Bacillariophyceae</taxon>
        <taxon>Bacillariophycidae</taxon>
        <taxon>Naviculales</taxon>
        <taxon>Naviculaceae</taxon>
        <taxon>Seminavis</taxon>
    </lineage>
</organism>
<comment type="caution">
    <text evidence="3">The sequence shown here is derived from an EMBL/GenBank/DDBJ whole genome shotgun (WGS) entry which is preliminary data.</text>
</comment>
<keyword evidence="4" id="KW-1185">Reference proteome</keyword>
<reference evidence="3" key="1">
    <citation type="submission" date="2020-06" db="EMBL/GenBank/DDBJ databases">
        <authorList>
            <consortium name="Plant Systems Biology data submission"/>
        </authorList>
    </citation>
    <scope>NUCLEOTIDE SEQUENCE</scope>
    <source>
        <strain evidence="3">D6</strain>
    </source>
</reference>
<evidence type="ECO:0000313" key="3">
    <source>
        <dbReference type="EMBL" id="CAB9520895.1"/>
    </source>
</evidence>
<evidence type="ECO:0000256" key="2">
    <source>
        <dbReference type="SAM" id="MobiDB-lite"/>
    </source>
</evidence>
<dbReference type="PANTHER" id="PTHR24330:SF19">
    <property type="entry name" value="MEDIATOR OF RNA POLYMERASE II TRANSCRIPTION SUBUNIT 29"/>
    <property type="match status" value="1"/>
</dbReference>
<dbReference type="Proteomes" id="UP001153069">
    <property type="component" value="Unassembled WGS sequence"/>
</dbReference>
<proteinExistence type="predicted"/>
<gene>
    <name evidence="3" type="ORF">SEMRO_1144_G246050.1</name>
</gene>
<accession>A0A9N8ELU7</accession>
<sequence>MSNQFALWQLQLRQQQRLEQFRNRSQYQQHGVPPRNLPFGAGLGRSLGPSMFPPPALNSYALQLAQQQQPILQQQQQQQFALQQQNMSQQQQNQRWDVFANDGGQQEPDQLLVQQHQQQQQRNHELRLEIERLTRESQQLSSQQEHSNDDGGQQNLQLMQQQQQRQTCSPRQPRKKCRHCERESLPHKDRRLLCRQHRWQRTMNNSKIEMARRDMETNAGVICVRKKIMKTSEERGKQCATLRAMKVLQDGSYKPKNEHKNFEKLPNHQFGNIQFHNEQVLQAMMEGNDNKLKRHSKTDQSQIDVLGDGKAGLLVDQSIPYHVHSFIAEIAEDSRNRILEHRDPNLRDELLQIALDARIKLPVPGDEKAPALFNAGEYHRGEFSEEIQYFQHHRDKNFFSMVSIYVVEGESFNFVIVPGGPDKGPDFDTEHGDYGEYVKWKEGLGEEDLKNVKLYEDALKDNTRSNKWYTKGHHSIVVYKLTPGQRLIFGASWLTHGVIVPGKQQRSVIVFHDLLPKWTTFSFVKKPKSSTAKKGPDDATVAPAGEGSGVDVDQEESGLAHNPPQLRSAKGGSAKIPTKQQTAGQTSQAAAKKGGSGKRKSASEINTSEGAAKKGCDVPPKGKLASRAPARARSTRVAAKKKEAMTTSSAASSGNKAKRSRKRKY</sequence>
<feature type="compositionally biased region" description="Low complexity" evidence="2">
    <location>
        <begin position="578"/>
        <end position="593"/>
    </location>
</feature>
<feature type="compositionally biased region" description="Basic residues" evidence="2">
    <location>
        <begin position="656"/>
        <end position="665"/>
    </location>
</feature>
<dbReference type="InterPro" id="IPR052145">
    <property type="entry name" value="Mediator/Homeobox_domain"/>
</dbReference>
<evidence type="ECO:0000313" key="4">
    <source>
        <dbReference type="Proteomes" id="UP001153069"/>
    </source>
</evidence>
<feature type="compositionally biased region" description="Polar residues" evidence="2">
    <location>
        <begin position="645"/>
        <end position="655"/>
    </location>
</feature>
<protein>
    <submittedName>
        <fullName evidence="3">Uncharacterized protein</fullName>
    </submittedName>
</protein>
<evidence type="ECO:0000256" key="1">
    <source>
        <dbReference type="SAM" id="Coils"/>
    </source>
</evidence>